<protein>
    <submittedName>
        <fullName evidence="1">Uncharacterized protein</fullName>
    </submittedName>
</protein>
<dbReference type="EMBL" id="KV907496">
    <property type="protein sequence ID" value="OOF98278.1"/>
    <property type="molecule type" value="Genomic_DNA"/>
</dbReference>
<reference evidence="2" key="1">
    <citation type="journal article" date="2017" name="Genome Biol.">
        <title>Comparative genomics reveals high biological diversity and specific adaptations in the industrially and medically important fungal genus Aspergillus.</title>
        <authorList>
            <person name="de Vries R.P."/>
            <person name="Riley R."/>
            <person name="Wiebenga A."/>
            <person name="Aguilar-Osorio G."/>
            <person name="Amillis S."/>
            <person name="Uchima C.A."/>
            <person name="Anderluh G."/>
            <person name="Asadollahi M."/>
            <person name="Askin M."/>
            <person name="Barry K."/>
            <person name="Battaglia E."/>
            <person name="Bayram O."/>
            <person name="Benocci T."/>
            <person name="Braus-Stromeyer S.A."/>
            <person name="Caldana C."/>
            <person name="Canovas D."/>
            <person name="Cerqueira G.C."/>
            <person name="Chen F."/>
            <person name="Chen W."/>
            <person name="Choi C."/>
            <person name="Clum A."/>
            <person name="Dos Santos R.A."/>
            <person name="Damasio A.R."/>
            <person name="Diallinas G."/>
            <person name="Emri T."/>
            <person name="Fekete E."/>
            <person name="Flipphi M."/>
            <person name="Freyberg S."/>
            <person name="Gallo A."/>
            <person name="Gournas C."/>
            <person name="Habgood R."/>
            <person name="Hainaut M."/>
            <person name="Harispe M.L."/>
            <person name="Henrissat B."/>
            <person name="Hilden K.S."/>
            <person name="Hope R."/>
            <person name="Hossain A."/>
            <person name="Karabika E."/>
            <person name="Karaffa L."/>
            <person name="Karanyi Z."/>
            <person name="Krasevec N."/>
            <person name="Kuo A."/>
            <person name="Kusch H."/>
            <person name="LaButti K."/>
            <person name="Lagendijk E.L."/>
            <person name="Lapidus A."/>
            <person name="Levasseur A."/>
            <person name="Lindquist E."/>
            <person name="Lipzen A."/>
            <person name="Logrieco A.F."/>
            <person name="MacCabe A."/>
            <person name="Maekelae M.R."/>
            <person name="Malavazi I."/>
            <person name="Melin P."/>
            <person name="Meyer V."/>
            <person name="Mielnichuk N."/>
            <person name="Miskei M."/>
            <person name="Molnar A.P."/>
            <person name="Mule G."/>
            <person name="Ngan C.Y."/>
            <person name="Orejas M."/>
            <person name="Orosz E."/>
            <person name="Ouedraogo J.P."/>
            <person name="Overkamp K.M."/>
            <person name="Park H.-S."/>
            <person name="Perrone G."/>
            <person name="Piumi F."/>
            <person name="Punt P.J."/>
            <person name="Ram A.F."/>
            <person name="Ramon A."/>
            <person name="Rauscher S."/>
            <person name="Record E."/>
            <person name="Riano-Pachon D.M."/>
            <person name="Robert V."/>
            <person name="Roehrig J."/>
            <person name="Ruller R."/>
            <person name="Salamov A."/>
            <person name="Salih N.S."/>
            <person name="Samson R.A."/>
            <person name="Sandor E."/>
            <person name="Sanguinetti M."/>
            <person name="Schuetze T."/>
            <person name="Sepcic K."/>
            <person name="Shelest E."/>
            <person name="Sherlock G."/>
            <person name="Sophianopoulou V."/>
            <person name="Squina F.M."/>
            <person name="Sun H."/>
            <person name="Susca A."/>
            <person name="Todd R.B."/>
            <person name="Tsang A."/>
            <person name="Unkles S.E."/>
            <person name="van de Wiele N."/>
            <person name="van Rossen-Uffink D."/>
            <person name="Oliveira J.V."/>
            <person name="Vesth T.C."/>
            <person name="Visser J."/>
            <person name="Yu J.-H."/>
            <person name="Zhou M."/>
            <person name="Andersen M.R."/>
            <person name="Archer D.B."/>
            <person name="Baker S.E."/>
            <person name="Benoit I."/>
            <person name="Brakhage A.A."/>
            <person name="Braus G.H."/>
            <person name="Fischer R."/>
            <person name="Frisvad J.C."/>
            <person name="Goldman G.H."/>
            <person name="Houbraken J."/>
            <person name="Oakley B."/>
            <person name="Pocsi I."/>
            <person name="Scazzocchio C."/>
            <person name="Seiboth B."/>
            <person name="vanKuyk P.A."/>
            <person name="Wortman J."/>
            <person name="Dyer P.S."/>
            <person name="Grigoriev I.V."/>
        </authorList>
    </citation>
    <scope>NUCLEOTIDE SEQUENCE [LARGE SCALE GENOMIC DNA]</scope>
    <source>
        <strain evidence="2">ITEM 5010</strain>
    </source>
</reference>
<dbReference type="OMA" id="EDISQHC"/>
<name>A0A1R3RUY0_ASPC5</name>
<accession>A0A1R3RUY0</accession>
<dbReference type="STRING" id="602072.A0A1R3RUY0"/>
<dbReference type="OrthoDB" id="4442598at2759"/>
<organism evidence="1 2">
    <name type="scientific">Aspergillus carbonarius (strain ITEM 5010)</name>
    <dbReference type="NCBI Taxonomy" id="602072"/>
    <lineage>
        <taxon>Eukaryota</taxon>
        <taxon>Fungi</taxon>
        <taxon>Dikarya</taxon>
        <taxon>Ascomycota</taxon>
        <taxon>Pezizomycotina</taxon>
        <taxon>Eurotiomycetes</taxon>
        <taxon>Eurotiomycetidae</taxon>
        <taxon>Eurotiales</taxon>
        <taxon>Aspergillaceae</taxon>
        <taxon>Aspergillus</taxon>
        <taxon>Aspergillus subgen. Circumdati</taxon>
    </lineage>
</organism>
<dbReference type="VEuPathDB" id="FungiDB:ASPCADRAFT_142398"/>
<sequence length="593" mass="65328">MSMSLYSRIGALTWRRVCLTLGVSPSQYRHVSVNNWKASYTEPTPSQLLRFALMGTTKPPGNDVSNPELDKHLSDIFLGDWPLGSLPPPFWSSSQRQTESPDDFVSFKGLKHDVRNLRHLQVFVERNVNEEEGSLLLQAQSCTLLAQALKRCQRHNSYGEILSALYGIITRLEKLGLPRSGNIYFLGMYYAALTWSAPALERFIEGYYSVCSSPLDTQSSTSLVDALLDALHSLRFRGEAENTSAILELITGRLSSGSSLDLFQSAYTCVVALIDIGDIPKAIQYLTAVSKRARNTLPGISSFDGLTALLASEAISTLLPQIAGRKEYMKLLEVQLVDMESKLGLRWEPDGSYHTSASDPLLLASEQPLLTLDGDSTGYESTERFFAEMKALGCSRSAEDLDKIAELLDEHEGDVISVSVPSIEDSDFEYAWFPRLSPVSFTGVVSSATEDTTPPWIPSTLGLIRVSYDDNGVPLTNERSIHAMQLGPLVRRPKCTNGSRPDYAHPWEETGHVVAWDRVYGQLIAVFVGQSDGPVEYRIETRAARPRSGLSAITTIGLPGDTSSTSHQDLIYSIGNGSLHYHIEVDPSPDLLL</sequence>
<dbReference type="Proteomes" id="UP000188318">
    <property type="component" value="Unassembled WGS sequence"/>
</dbReference>
<gene>
    <name evidence="1" type="ORF">ASPCADRAFT_142398</name>
</gene>
<proteinExistence type="predicted"/>
<dbReference type="AlphaFoldDB" id="A0A1R3RUY0"/>
<evidence type="ECO:0000313" key="1">
    <source>
        <dbReference type="EMBL" id="OOF98278.1"/>
    </source>
</evidence>
<evidence type="ECO:0000313" key="2">
    <source>
        <dbReference type="Proteomes" id="UP000188318"/>
    </source>
</evidence>
<keyword evidence="2" id="KW-1185">Reference proteome</keyword>